<sequence length="85" mass="9887">MYHLCAPETAEELDTYYRFRWEMLRKPLHQPLGAERDAWDALAHHQMVVDEHGDPVAVARFYINADNEAAIRCAVNTDRILTHPL</sequence>
<comment type="caution">
    <text evidence="1">The sequence shown here is derived from an EMBL/GenBank/DDBJ whole genome shotgun (WGS) entry which is preliminary data.</text>
</comment>
<evidence type="ECO:0000313" key="3">
    <source>
        <dbReference type="Proteomes" id="UP000243534"/>
    </source>
</evidence>
<accession>A0A1E7Z4L4</accession>
<reference evidence="1 3" key="1">
    <citation type="submission" date="2016-07" db="EMBL/GenBank/DDBJ databases">
        <authorList>
            <person name="Yuval B."/>
        </authorList>
    </citation>
    <scope>NUCLEOTIDE SEQUENCE [LARGE SCALE GENOMIC DNA]</scope>
    <source>
        <strain evidence="1 3">IL</strain>
    </source>
</reference>
<evidence type="ECO:0000313" key="4">
    <source>
        <dbReference type="Proteomes" id="UP000244334"/>
    </source>
</evidence>
<proteinExistence type="predicted"/>
<organism evidence="1 3">
    <name type="scientific">Candidatus Erwinia dacicola</name>
    <dbReference type="NCBI Taxonomy" id="252393"/>
    <lineage>
        <taxon>Bacteria</taxon>
        <taxon>Pseudomonadati</taxon>
        <taxon>Pseudomonadota</taxon>
        <taxon>Gammaproteobacteria</taxon>
        <taxon>Enterobacterales</taxon>
        <taxon>Erwiniaceae</taxon>
        <taxon>Erwinia</taxon>
    </lineage>
</organism>
<reference evidence="2 4" key="2">
    <citation type="submission" date="2018-04" db="EMBL/GenBank/DDBJ databases">
        <title>Genomes of the Obligate Erwinia dacicola and Facultative Enterobacter sp. OLF Endosymbionts of the Olive Fruit fly, Bactrocera oleae.</title>
        <authorList>
            <person name="Estes A.M."/>
            <person name="Hearn D.J."/>
            <person name="Agarwal S."/>
            <person name="Pierson E.A."/>
            <person name="Dunning-Hotopp J.C."/>
        </authorList>
    </citation>
    <scope>NUCLEOTIDE SEQUENCE [LARGE SCALE GENOMIC DNA]</scope>
    <source>
        <strain evidence="2 4">Oroville</strain>
    </source>
</reference>
<dbReference type="SUPFAM" id="SSF55729">
    <property type="entry name" value="Acyl-CoA N-acyltransferases (Nat)"/>
    <property type="match status" value="1"/>
</dbReference>
<dbReference type="EMBL" id="MAYS01000042">
    <property type="protein sequence ID" value="OFC63727.1"/>
    <property type="molecule type" value="Genomic_DNA"/>
</dbReference>
<dbReference type="EMBL" id="LJAM02000594">
    <property type="protein sequence ID" value="RAP69764.1"/>
    <property type="molecule type" value="Genomic_DNA"/>
</dbReference>
<dbReference type="Proteomes" id="UP000243534">
    <property type="component" value="Unassembled WGS sequence"/>
</dbReference>
<dbReference type="AlphaFoldDB" id="A0A1E7Z4L4"/>
<name>A0A1E7Z4L4_9GAMM</name>
<evidence type="ECO:0000313" key="2">
    <source>
        <dbReference type="EMBL" id="RAP69764.1"/>
    </source>
</evidence>
<keyword evidence="4" id="KW-1185">Reference proteome</keyword>
<gene>
    <name evidence="2" type="ORF">ACZ87_03441</name>
    <name evidence="1" type="ORF">BBW68_04330</name>
</gene>
<dbReference type="Gene3D" id="3.40.630.30">
    <property type="match status" value="1"/>
</dbReference>
<dbReference type="InterPro" id="IPR016181">
    <property type="entry name" value="Acyl_CoA_acyltransferase"/>
</dbReference>
<keyword evidence="2" id="KW-0808">Transferase</keyword>
<evidence type="ECO:0000313" key="1">
    <source>
        <dbReference type="EMBL" id="OFC63727.1"/>
    </source>
</evidence>
<dbReference type="Proteomes" id="UP000244334">
    <property type="component" value="Unassembled WGS sequence"/>
</dbReference>
<dbReference type="GO" id="GO:0016740">
    <property type="term" value="F:transferase activity"/>
    <property type="evidence" value="ECO:0007669"/>
    <property type="project" value="UniProtKB-KW"/>
</dbReference>
<protein>
    <submittedName>
        <fullName evidence="2">Putative acetyltransferase domain protein</fullName>
    </submittedName>
</protein>